<dbReference type="PIRSF" id="PIRSF000390">
    <property type="entry name" value="PLP_StrS"/>
    <property type="match status" value="1"/>
</dbReference>
<evidence type="ECO:0000313" key="7">
    <source>
        <dbReference type="Proteomes" id="UP000183047"/>
    </source>
</evidence>
<organism evidence="6 7">
    <name type="scientific">Butyrivibrio hungatei</name>
    <dbReference type="NCBI Taxonomy" id="185008"/>
    <lineage>
        <taxon>Bacteria</taxon>
        <taxon>Bacillati</taxon>
        <taxon>Bacillota</taxon>
        <taxon>Clostridia</taxon>
        <taxon>Lachnospirales</taxon>
        <taxon>Lachnospiraceae</taxon>
        <taxon>Butyrivibrio</taxon>
    </lineage>
</organism>
<keyword evidence="7" id="KW-1185">Reference proteome</keyword>
<dbReference type="GO" id="GO:0008483">
    <property type="term" value="F:transaminase activity"/>
    <property type="evidence" value="ECO:0007669"/>
    <property type="project" value="TreeGrafter"/>
</dbReference>
<dbReference type="InterPro" id="IPR015424">
    <property type="entry name" value="PyrdxlP-dep_Trfase"/>
</dbReference>
<feature type="modified residue" description="N6-(pyridoxal phosphate)lysine" evidence="4">
    <location>
        <position position="182"/>
    </location>
</feature>
<reference evidence="7" key="1">
    <citation type="submission" date="2016-10" db="EMBL/GenBank/DDBJ databases">
        <authorList>
            <person name="Varghese N."/>
            <person name="Submissions S."/>
        </authorList>
    </citation>
    <scope>NUCLEOTIDE SEQUENCE [LARGE SCALE GENOMIC DNA]</scope>
    <source>
        <strain evidence="7">XBD2006</strain>
    </source>
</reference>
<evidence type="ECO:0000256" key="1">
    <source>
        <dbReference type="ARBA" id="ARBA00022898"/>
    </source>
</evidence>
<accession>A0A1G5E338</accession>
<dbReference type="InterPro" id="IPR015422">
    <property type="entry name" value="PyrdxlP-dep_Trfase_small"/>
</dbReference>
<dbReference type="Proteomes" id="UP000183047">
    <property type="component" value="Unassembled WGS sequence"/>
</dbReference>
<dbReference type="CDD" id="cd00616">
    <property type="entry name" value="AHBA_syn"/>
    <property type="match status" value="1"/>
</dbReference>
<dbReference type="EMBL" id="FMUR01000010">
    <property type="protein sequence ID" value="SCY21389.1"/>
    <property type="molecule type" value="Genomic_DNA"/>
</dbReference>
<gene>
    <name evidence="6" type="ORF">SAMN02910451_01758</name>
</gene>
<dbReference type="GO" id="GO:0030170">
    <property type="term" value="F:pyridoxal phosphate binding"/>
    <property type="evidence" value="ECO:0007669"/>
    <property type="project" value="UniProtKB-ARBA"/>
</dbReference>
<evidence type="ECO:0000256" key="5">
    <source>
        <dbReference type="RuleBase" id="RU004508"/>
    </source>
</evidence>
<sequence length="374" mass="41987">MQGRMDRGYFRYQKEYEEKALEVLRSGWYILGKEVEKFEEEFASYVGTKHSVGVANGLDALWLAFRVLGIGKGDEVIVQGNTYIASVMGITINDATPVFVEPDEYYQIDADKIEEKITDKTKAILVVHLYGHAANMDKICAICKKHNLKLVEDCAQSHGAKYNGKMTGSFGDIGCFSFYPSKNMGAYGDAGAITTDDPELARLVKIYRNYGSEKRYYNMVVGANSRLDELQAGLLRVKLTHMDEITKEREELANYYTAGIDNPKVIKPSVSDNATCVWHQFVLRVPTEGAGENGKEASSERDRLRQYLEDNGIMTLIHYPIPPHMAQAYEYLSVPAGSLPITERFANEVISLPMYTGLTKDEQDRVIACVNSFK</sequence>
<evidence type="ECO:0000256" key="4">
    <source>
        <dbReference type="PIRSR" id="PIRSR000390-2"/>
    </source>
</evidence>
<dbReference type="InterPro" id="IPR015421">
    <property type="entry name" value="PyrdxlP-dep_Trfase_major"/>
</dbReference>
<evidence type="ECO:0000256" key="3">
    <source>
        <dbReference type="PIRSR" id="PIRSR000390-1"/>
    </source>
</evidence>
<comment type="similarity">
    <text evidence="2 5">Belongs to the DegT/DnrJ/EryC1 family.</text>
</comment>
<name>A0A1G5E338_9FIRM</name>
<proteinExistence type="inferred from homology"/>
<keyword evidence="1 4" id="KW-0663">Pyridoxal phosphate</keyword>
<dbReference type="Pfam" id="PF01041">
    <property type="entry name" value="DegT_DnrJ_EryC1"/>
    <property type="match status" value="1"/>
</dbReference>
<evidence type="ECO:0000256" key="2">
    <source>
        <dbReference type="ARBA" id="ARBA00037999"/>
    </source>
</evidence>
<dbReference type="PANTHER" id="PTHR30244:SF36">
    <property type="entry name" value="3-OXO-GLUCOSE-6-PHOSPHATE:GLUTAMATE AMINOTRANSFERASE"/>
    <property type="match status" value="1"/>
</dbReference>
<dbReference type="Gene3D" id="3.40.640.10">
    <property type="entry name" value="Type I PLP-dependent aspartate aminotransferase-like (Major domain)"/>
    <property type="match status" value="1"/>
</dbReference>
<dbReference type="InterPro" id="IPR000653">
    <property type="entry name" value="DegT/StrS_aminotransferase"/>
</dbReference>
<dbReference type="PANTHER" id="PTHR30244">
    <property type="entry name" value="TRANSAMINASE"/>
    <property type="match status" value="1"/>
</dbReference>
<dbReference type="STRING" id="185008.bhn_I0502"/>
<feature type="active site" description="Proton acceptor" evidence="3">
    <location>
        <position position="182"/>
    </location>
</feature>
<dbReference type="SUPFAM" id="SSF53383">
    <property type="entry name" value="PLP-dependent transferases"/>
    <property type="match status" value="1"/>
</dbReference>
<dbReference type="GO" id="GO:0000271">
    <property type="term" value="P:polysaccharide biosynthetic process"/>
    <property type="evidence" value="ECO:0007669"/>
    <property type="project" value="TreeGrafter"/>
</dbReference>
<evidence type="ECO:0000313" key="6">
    <source>
        <dbReference type="EMBL" id="SCY21389.1"/>
    </source>
</evidence>
<dbReference type="Gene3D" id="3.90.1150.10">
    <property type="entry name" value="Aspartate Aminotransferase, domain 1"/>
    <property type="match status" value="1"/>
</dbReference>
<dbReference type="FunFam" id="3.40.640.10:FF:000089">
    <property type="entry name" value="Aminotransferase, DegT/DnrJ/EryC1/StrS family"/>
    <property type="match status" value="1"/>
</dbReference>
<dbReference type="AlphaFoldDB" id="A0A1G5E338"/>
<protein>
    <submittedName>
        <fullName evidence="6">dTDP-4-amino-4,6-dideoxygalactose transaminase</fullName>
    </submittedName>
</protein>